<feature type="compositionally biased region" description="Basic and acidic residues" evidence="1">
    <location>
        <begin position="700"/>
        <end position="712"/>
    </location>
</feature>
<feature type="region of interest" description="Disordered" evidence="1">
    <location>
        <begin position="1175"/>
        <end position="1224"/>
    </location>
</feature>
<feature type="region of interest" description="Disordered" evidence="1">
    <location>
        <begin position="700"/>
        <end position="737"/>
    </location>
</feature>
<keyword evidence="3" id="KW-1185">Reference proteome</keyword>
<dbReference type="AlphaFoldDB" id="A0A9P4MHJ7"/>
<accession>A0A9P4MHJ7</accession>
<evidence type="ECO:0000313" key="3">
    <source>
        <dbReference type="Proteomes" id="UP000799439"/>
    </source>
</evidence>
<dbReference type="EMBL" id="ML996083">
    <property type="protein sequence ID" value="KAF2154845.1"/>
    <property type="molecule type" value="Genomic_DNA"/>
</dbReference>
<dbReference type="OrthoDB" id="1744869at2759"/>
<feature type="region of interest" description="Disordered" evidence="1">
    <location>
        <begin position="960"/>
        <end position="1017"/>
    </location>
</feature>
<evidence type="ECO:0000313" key="2">
    <source>
        <dbReference type="EMBL" id="KAF2154845.1"/>
    </source>
</evidence>
<proteinExistence type="predicted"/>
<evidence type="ECO:0000256" key="1">
    <source>
        <dbReference type="SAM" id="MobiDB-lite"/>
    </source>
</evidence>
<feature type="compositionally biased region" description="Polar residues" evidence="1">
    <location>
        <begin position="1033"/>
        <end position="1055"/>
    </location>
</feature>
<name>A0A9P4MHJ7_9PEZI</name>
<organism evidence="2 3">
    <name type="scientific">Myriangium duriaei CBS 260.36</name>
    <dbReference type="NCBI Taxonomy" id="1168546"/>
    <lineage>
        <taxon>Eukaryota</taxon>
        <taxon>Fungi</taxon>
        <taxon>Dikarya</taxon>
        <taxon>Ascomycota</taxon>
        <taxon>Pezizomycotina</taxon>
        <taxon>Dothideomycetes</taxon>
        <taxon>Dothideomycetidae</taxon>
        <taxon>Myriangiales</taxon>
        <taxon>Myriangiaceae</taxon>
        <taxon>Myriangium</taxon>
    </lineage>
</organism>
<gene>
    <name evidence="2" type="ORF">K461DRAFT_291755</name>
</gene>
<reference evidence="2" key="1">
    <citation type="journal article" date="2020" name="Stud. Mycol.">
        <title>101 Dothideomycetes genomes: a test case for predicting lifestyles and emergence of pathogens.</title>
        <authorList>
            <person name="Haridas S."/>
            <person name="Albert R."/>
            <person name="Binder M."/>
            <person name="Bloem J."/>
            <person name="Labutti K."/>
            <person name="Salamov A."/>
            <person name="Andreopoulos B."/>
            <person name="Baker S."/>
            <person name="Barry K."/>
            <person name="Bills G."/>
            <person name="Bluhm B."/>
            <person name="Cannon C."/>
            <person name="Castanera R."/>
            <person name="Culley D."/>
            <person name="Daum C."/>
            <person name="Ezra D."/>
            <person name="Gonzalez J."/>
            <person name="Henrissat B."/>
            <person name="Kuo A."/>
            <person name="Liang C."/>
            <person name="Lipzen A."/>
            <person name="Lutzoni F."/>
            <person name="Magnuson J."/>
            <person name="Mondo S."/>
            <person name="Nolan M."/>
            <person name="Ohm R."/>
            <person name="Pangilinan J."/>
            <person name="Park H.-J."/>
            <person name="Ramirez L."/>
            <person name="Alfaro M."/>
            <person name="Sun H."/>
            <person name="Tritt A."/>
            <person name="Yoshinaga Y."/>
            <person name="Zwiers L.-H."/>
            <person name="Turgeon B."/>
            <person name="Goodwin S."/>
            <person name="Spatafora J."/>
            <person name="Crous P."/>
            <person name="Grigoriev I."/>
        </authorList>
    </citation>
    <scope>NUCLEOTIDE SEQUENCE</scope>
    <source>
        <strain evidence="2">CBS 260.36</strain>
    </source>
</reference>
<sequence length="1224" mass="135712">MLAAVQSPQWKTLSIPRVVCGIRHRSVIRKHFAGGDRKLKQSRWAPLDLSKPIAIDLADIPHDVSGGNASLSLEVSRIRIRQSPHEATPNLYSALVDFKIKEQEPDRSTLATNDTTRLLNGISNVFLDSTAAPALYSVSVIKNDPKATFESLVGLLEPLTTVQAPEEPLFVFFVTRAFAAELHARQDLIPFALSKIVGGIGSSDSLQTLLAVVDKLPMPIVTQTGKKEERVSNLPTGDLGSEGFCIASSSSRHFGMTSSGLSNWSPESSRFSHSLGPEKPATVTCSINPLHGQILNAILNTSPDNKLKSLDSYSIQLPLPTTIFENGLRHTLIWSRFIRDARTNSYICKATENIQHAQVTLPFNPGLGSRHNAALGVPLLGLTGGFRVVTCKGNIVRELQAFDKATAAVRPASEGLEKAVSEYFVQKGVRPHTLSVWALVIPRDLLDLTRSKDDNVRMMMSHITSEDPDLLAEDQELPSWLGSKASSLLDYLLNNGAKIRKVTSGGGGWGNKAGLLSLDPETSFQDSITTSDATANGDMRDAGWLSTGLEPIARSGDYIRFFFIPPSLLDSVSSQVPAATAPVTGQASGCEFGVVPSTIDDISSSNRLVEKMPGGNAPIVFHNRFGAMSERGISVQVQSYSGWGESLQSHRNETKIDVPFARFSVTARKTRQPQQSQEKVKHDDDELMFDSIKYAVGSNHARETAHTSDAGEHPNPTASRHLGFEPTNPRRAKSTFPENTGEQMLDTLRLQNSRAEKRKDDGPYTLYTYTVLGDPDFVAPGPHIKKPLKEHLIRSVCAKELLAARQAEDRRLNALDDETILAECEHINFNSEFAKWTMADLSAVPKKRNQQRRLMRLDLRRLFTQKWVTRMGKEGFHFSTSADLARLPPKFTKFLTLKHSAEYQPSLQEVRRSRATYEQGAVQHRSKPAQDAMPILDEIQKGQDRGQIQRKWVEDREPNSFWNRSHDFPAVGTQSVVSNPRNEEDEARQRLDRSTTSERGDTAINDEHSLGNTQGTVHQPVAIRYSNRAPHVGTSSGIDTKSSANATDVAGSSTAKTYRRNVPKYFKDQHSSSRAKAWKLSRHPAARKSVRFQEGSSIRRPLAITTALPRLAVEAQGSTAMSAVEYFWEPGPTRRTPQAAKAESSSYWTQVLDESLPTEAKESRQRRLRAMKLEEKGKRSWDHLVTQVQESTERENKQTRQSRARSSYSSTRLSRRVKEFIKSS</sequence>
<feature type="compositionally biased region" description="Basic and acidic residues" evidence="1">
    <location>
        <begin position="987"/>
        <end position="1009"/>
    </location>
</feature>
<comment type="caution">
    <text evidence="2">The sequence shown here is derived from an EMBL/GenBank/DDBJ whole genome shotgun (WGS) entry which is preliminary data.</text>
</comment>
<dbReference type="Proteomes" id="UP000799439">
    <property type="component" value="Unassembled WGS sequence"/>
</dbReference>
<feature type="region of interest" description="Disordered" evidence="1">
    <location>
        <begin position="1032"/>
        <end position="1055"/>
    </location>
</feature>
<protein>
    <submittedName>
        <fullName evidence="2">Uncharacterized protein</fullName>
    </submittedName>
</protein>